<proteinExistence type="predicted"/>
<keyword evidence="2" id="KW-1185">Reference proteome</keyword>
<evidence type="ECO:0000313" key="2">
    <source>
        <dbReference type="Proteomes" id="UP000679335"/>
    </source>
</evidence>
<evidence type="ECO:0008006" key="3">
    <source>
        <dbReference type="Google" id="ProtNLM"/>
    </source>
</evidence>
<dbReference type="RefSeq" id="WP_208196169.1">
    <property type="nucleotide sequence ID" value="NZ_CP076023.1"/>
</dbReference>
<reference evidence="1 2" key="1">
    <citation type="submission" date="2021-05" db="EMBL/GenBank/DDBJ databases">
        <title>Novel species in genus Cellulomonas.</title>
        <authorList>
            <person name="Zhang G."/>
        </authorList>
    </citation>
    <scope>NUCLEOTIDE SEQUENCE [LARGE SCALE GENOMIC DNA]</scope>
    <source>
        <strain evidence="2">zg-ZUI157</strain>
    </source>
</reference>
<protein>
    <recommendedName>
        <fullName evidence="3">Secreted protein</fullName>
    </recommendedName>
</protein>
<organism evidence="1 2">
    <name type="scientific">Cellulomonas dongxiuzhuiae</name>
    <dbReference type="NCBI Taxonomy" id="2819979"/>
    <lineage>
        <taxon>Bacteria</taxon>
        <taxon>Bacillati</taxon>
        <taxon>Actinomycetota</taxon>
        <taxon>Actinomycetes</taxon>
        <taxon>Micrococcales</taxon>
        <taxon>Cellulomonadaceae</taxon>
        <taxon>Cellulomonas</taxon>
    </lineage>
</organism>
<sequence>MRARTRVRDVVAATWVAVLGVGVLLTACAGPATGTSPAEIADTADCAVRETLAALGAGGDEGLPAAPRAGRVPEGFAPVAAVECRMPEVRVLPAPEPPQILEPGASSLEDPAPAPVPAAPTVASVDVVRLEGDLGPLLAQLARRDVPARPDQACMAMFEVVPVLYLLDADDRAVRVRWPTDACGFLLDGAREGLAGLRETGRTTVSLS</sequence>
<accession>A0ABX8GIR8</accession>
<dbReference type="PROSITE" id="PS51257">
    <property type="entry name" value="PROKAR_LIPOPROTEIN"/>
    <property type="match status" value="1"/>
</dbReference>
<dbReference type="EMBL" id="CP076023">
    <property type="protein sequence ID" value="QWC15607.1"/>
    <property type="molecule type" value="Genomic_DNA"/>
</dbReference>
<name>A0ABX8GIR8_9CELL</name>
<gene>
    <name evidence="1" type="ORF">KKR89_15145</name>
</gene>
<evidence type="ECO:0000313" key="1">
    <source>
        <dbReference type="EMBL" id="QWC15607.1"/>
    </source>
</evidence>
<dbReference type="Proteomes" id="UP000679335">
    <property type="component" value="Chromosome"/>
</dbReference>